<dbReference type="EMBL" id="JACTAM010002656">
    <property type="protein sequence ID" value="KAI2644028.1"/>
    <property type="molecule type" value="Genomic_DNA"/>
</dbReference>
<dbReference type="InterPro" id="IPR003599">
    <property type="entry name" value="Ig_sub"/>
</dbReference>
<dbReference type="Pfam" id="PF07686">
    <property type="entry name" value="V-set"/>
    <property type="match status" value="1"/>
</dbReference>
<evidence type="ECO:0000259" key="2">
    <source>
        <dbReference type="SMART" id="SM00409"/>
    </source>
</evidence>
<evidence type="ECO:0000256" key="1">
    <source>
        <dbReference type="SAM" id="SignalP"/>
    </source>
</evidence>
<gene>
    <name evidence="3" type="ORF">H4Q32_029660</name>
</gene>
<name>A0ABQ8KZX3_LABRO</name>
<dbReference type="InterPro" id="IPR013106">
    <property type="entry name" value="Ig_V-set"/>
</dbReference>
<keyword evidence="4" id="KW-1185">Reference proteome</keyword>
<dbReference type="CDD" id="cd00099">
    <property type="entry name" value="IgV"/>
    <property type="match status" value="1"/>
</dbReference>
<evidence type="ECO:0000313" key="4">
    <source>
        <dbReference type="Proteomes" id="UP000830375"/>
    </source>
</evidence>
<feature type="signal peptide" evidence="1">
    <location>
        <begin position="1"/>
        <end position="19"/>
    </location>
</feature>
<dbReference type="SUPFAM" id="SSF48726">
    <property type="entry name" value="Immunoglobulin"/>
    <property type="match status" value="1"/>
</dbReference>
<reference evidence="3 4" key="1">
    <citation type="submission" date="2022-01" db="EMBL/GenBank/DDBJ databases">
        <title>A high-quality chromosome-level genome assembly of rohu carp, Labeo rohita.</title>
        <authorList>
            <person name="Arick M.A. II"/>
            <person name="Hsu C.-Y."/>
            <person name="Magbanua Z."/>
            <person name="Pechanova O."/>
            <person name="Grover C."/>
            <person name="Miller E."/>
            <person name="Thrash A."/>
            <person name="Ezzel L."/>
            <person name="Alam S."/>
            <person name="Benzie J."/>
            <person name="Hamilton M."/>
            <person name="Karsi A."/>
            <person name="Lawrence M.L."/>
            <person name="Peterson D.G."/>
        </authorList>
    </citation>
    <scope>NUCLEOTIDE SEQUENCE [LARGE SCALE GENOMIC DNA]</scope>
    <source>
        <strain evidence="4">BAU-BD-2019</strain>
        <tissue evidence="3">Blood</tissue>
    </source>
</reference>
<proteinExistence type="predicted"/>
<organism evidence="3 4">
    <name type="scientific">Labeo rohita</name>
    <name type="common">Indian major carp</name>
    <name type="synonym">Cyprinus rohita</name>
    <dbReference type="NCBI Taxonomy" id="84645"/>
    <lineage>
        <taxon>Eukaryota</taxon>
        <taxon>Metazoa</taxon>
        <taxon>Chordata</taxon>
        <taxon>Craniata</taxon>
        <taxon>Vertebrata</taxon>
        <taxon>Euteleostomi</taxon>
        <taxon>Actinopterygii</taxon>
        <taxon>Neopterygii</taxon>
        <taxon>Teleostei</taxon>
        <taxon>Ostariophysi</taxon>
        <taxon>Cypriniformes</taxon>
        <taxon>Cyprinidae</taxon>
        <taxon>Labeoninae</taxon>
        <taxon>Labeonini</taxon>
        <taxon>Labeo</taxon>
    </lineage>
</organism>
<keyword evidence="1" id="KW-0732">Signal</keyword>
<comment type="caution">
    <text evidence="3">The sequence shown here is derived from an EMBL/GenBank/DDBJ whole genome shotgun (WGS) entry which is preliminary data.</text>
</comment>
<feature type="domain" description="Immunoglobulin" evidence="2">
    <location>
        <begin position="20"/>
        <end position="119"/>
    </location>
</feature>
<accession>A0ABQ8KZX3</accession>
<protein>
    <submittedName>
        <fullName evidence="3">Ig kappa chain V-V region T1</fullName>
    </submittedName>
</protein>
<feature type="chain" id="PRO_5045364754" evidence="1">
    <location>
        <begin position="20"/>
        <end position="170"/>
    </location>
</feature>
<dbReference type="InterPro" id="IPR036179">
    <property type="entry name" value="Ig-like_dom_sf"/>
</dbReference>
<dbReference type="SMART" id="SM00409">
    <property type="entry name" value="IG"/>
    <property type="match status" value="1"/>
</dbReference>
<evidence type="ECO:0000313" key="3">
    <source>
        <dbReference type="EMBL" id="KAI2644028.1"/>
    </source>
</evidence>
<dbReference type="InterPro" id="IPR013783">
    <property type="entry name" value="Ig-like_fold"/>
</dbReference>
<dbReference type="Gene3D" id="2.60.40.10">
    <property type="entry name" value="Immunoglobulins"/>
    <property type="match status" value="1"/>
</dbReference>
<sequence length="170" mass="19500">MRTVQLLLFGLLVCHTIESLNDKRVNLGENVTLDCLIGVKEIYWVFQKLTDSPVVILRSFSSELASSLIQDVRMKDKYSSLTFSRLFISNVTTEELGIYYCLKTGSFLQFSNGTRLHTTEAARDHNQTELKNNLQCPHTQQSLTFSEVEFRPSCPTNIIFVPYRKPQNKT</sequence>
<dbReference type="Proteomes" id="UP000830375">
    <property type="component" value="Unassembled WGS sequence"/>
</dbReference>